<organism evidence="1 2">
    <name type="scientific">Mycena venus</name>
    <dbReference type="NCBI Taxonomy" id="2733690"/>
    <lineage>
        <taxon>Eukaryota</taxon>
        <taxon>Fungi</taxon>
        <taxon>Dikarya</taxon>
        <taxon>Basidiomycota</taxon>
        <taxon>Agaricomycotina</taxon>
        <taxon>Agaricomycetes</taxon>
        <taxon>Agaricomycetidae</taxon>
        <taxon>Agaricales</taxon>
        <taxon>Marasmiineae</taxon>
        <taxon>Mycenaceae</taxon>
        <taxon>Mycena</taxon>
    </lineage>
</organism>
<evidence type="ECO:0000313" key="2">
    <source>
        <dbReference type="Proteomes" id="UP000620124"/>
    </source>
</evidence>
<dbReference type="Proteomes" id="UP000620124">
    <property type="component" value="Unassembled WGS sequence"/>
</dbReference>
<keyword evidence="2" id="KW-1185">Reference proteome</keyword>
<comment type="caution">
    <text evidence="1">The sequence shown here is derived from an EMBL/GenBank/DDBJ whole genome shotgun (WGS) entry which is preliminary data.</text>
</comment>
<reference evidence="1" key="1">
    <citation type="submission" date="2020-05" db="EMBL/GenBank/DDBJ databases">
        <title>Mycena genomes resolve the evolution of fungal bioluminescence.</title>
        <authorList>
            <person name="Tsai I.J."/>
        </authorList>
    </citation>
    <scope>NUCLEOTIDE SEQUENCE</scope>
    <source>
        <strain evidence="1">CCC161011</strain>
    </source>
</reference>
<name>A0A8H7DAV1_9AGAR</name>
<protein>
    <submittedName>
        <fullName evidence="1">Uncharacterized protein</fullName>
    </submittedName>
</protein>
<evidence type="ECO:0000313" key="1">
    <source>
        <dbReference type="EMBL" id="KAF7365293.1"/>
    </source>
</evidence>
<sequence length="66" mass="7351">MVQTNIGVAVNPLTRSQTLRQHQNINLSQPLSTDSSAFCSTPVYTGCKIPDRGFTIFLRTWKVSPK</sequence>
<gene>
    <name evidence="1" type="ORF">MVEN_00401100</name>
</gene>
<accession>A0A8H7DAV1</accession>
<dbReference type="EMBL" id="JACAZI010000003">
    <property type="protein sequence ID" value="KAF7365293.1"/>
    <property type="molecule type" value="Genomic_DNA"/>
</dbReference>
<dbReference type="AlphaFoldDB" id="A0A8H7DAV1"/>
<proteinExistence type="predicted"/>